<gene>
    <name evidence="19" type="ORF">VHEMI08461</name>
</gene>
<comment type="function">
    <text evidence="2">Extracellular metalloprotease that contributes to pathogenicity.</text>
</comment>
<keyword evidence="8" id="KW-0479">Metal-binding</keyword>
<evidence type="ECO:0000256" key="17">
    <source>
        <dbReference type="SAM" id="SignalP"/>
    </source>
</evidence>
<keyword evidence="9 17" id="KW-0732">Signal</keyword>
<dbReference type="STRING" id="1531966.A0A0A1TPR0"/>
<evidence type="ECO:0000256" key="1">
    <source>
        <dbReference type="ARBA" id="ARBA00001947"/>
    </source>
</evidence>
<dbReference type="MEROPS" id="M14.014"/>
<keyword evidence="14" id="KW-0865">Zymogen</keyword>
<dbReference type="GO" id="GO:0006508">
    <property type="term" value="P:proteolysis"/>
    <property type="evidence" value="ECO:0007669"/>
    <property type="project" value="UniProtKB-KW"/>
</dbReference>
<dbReference type="Proteomes" id="UP000039046">
    <property type="component" value="Unassembled WGS sequence"/>
</dbReference>
<evidence type="ECO:0000256" key="5">
    <source>
        <dbReference type="ARBA" id="ARBA00022525"/>
    </source>
</evidence>
<comment type="similarity">
    <text evidence="4 16">Belongs to the peptidase M14 family.</text>
</comment>
<feature type="chain" id="PRO_5001979855" description="Peptidase M14 domain-containing protein" evidence="17">
    <location>
        <begin position="17"/>
        <end position="416"/>
    </location>
</feature>
<dbReference type="SUPFAM" id="SSF53187">
    <property type="entry name" value="Zn-dependent exopeptidases"/>
    <property type="match status" value="1"/>
</dbReference>
<dbReference type="SMART" id="SM00631">
    <property type="entry name" value="Zn_pept"/>
    <property type="match status" value="1"/>
</dbReference>
<evidence type="ECO:0000256" key="4">
    <source>
        <dbReference type="ARBA" id="ARBA00005988"/>
    </source>
</evidence>
<dbReference type="InterPro" id="IPR003146">
    <property type="entry name" value="M14A_act_pep"/>
</dbReference>
<keyword evidence="13" id="KW-0482">Metalloprotease</keyword>
<keyword evidence="11" id="KW-0862">Zinc</keyword>
<evidence type="ECO:0000313" key="20">
    <source>
        <dbReference type="Proteomes" id="UP000039046"/>
    </source>
</evidence>
<evidence type="ECO:0000256" key="12">
    <source>
        <dbReference type="ARBA" id="ARBA00023026"/>
    </source>
</evidence>
<proteinExistence type="inferred from homology"/>
<keyword evidence="12" id="KW-0843">Virulence</keyword>
<keyword evidence="5" id="KW-0964">Secreted</keyword>
<dbReference type="PROSITE" id="PS00132">
    <property type="entry name" value="CARBOXYPEPT_ZN_1"/>
    <property type="match status" value="1"/>
</dbReference>
<dbReference type="AlphaFoldDB" id="A0A0A1TPR0"/>
<keyword evidence="20" id="KW-1185">Reference proteome</keyword>
<dbReference type="InterPro" id="IPR036990">
    <property type="entry name" value="M14A-like_propep"/>
</dbReference>
<dbReference type="Gene3D" id="3.40.630.10">
    <property type="entry name" value="Zn peptidases"/>
    <property type="match status" value="1"/>
</dbReference>
<feature type="domain" description="Peptidase M14" evidence="18">
    <location>
        <begin position="119"/>
        <end position="415"/>
    </location>
</feature>
<keyword evidence="7" id="KW-0645">Protease</keyword>
<keyword evidence="10" id="KW-0378">Hydrolase</keyword>
<evidence type="ECO:0000256" key="3">
    <source>
        <dbReference type="ARBA" id="ARBA00004613"/>
    </source>
</evidence>
<dbReference type="Pfam" id="PF00246">
    <property type="entry name" value="Peptidase_M14"/>
    <property type="match status" value="1"/>
</dbReference>
<evidence type="ECO:0000256" key="7">
    <source>
        <dbReference type="ARBA" id="ARBA00022670"/>
    </source>
</evidence>
<evidence type="ECO:0000256" key="9">
    <source>
        <dbReference type="ARBA" id="ARBA00022729"/>
    </source>
</evidence>
<evidence type="ECO:0000256" key="11">
    <source>
        <dbReference type="ARBA" id="ARBA00022833"/>
    </source>
</evidence>
<dbReference type="EMBL" id="CDHN01000005">
    <property type="protein sequence ID" value="CEJ92832.1"/>
    <property type="molecule type" value="Genomic_DNA"/>
</dbReference>
<sequence>MKAAAALFGLLATASAAAVNQKVTYDGYKVFRIPSANKDHAAKLEKVTEQLGLQPWQTPYKTGTYSDVAVPPAQLAKFHELIDHMGPIVMHEDLGSAIAQEGNHAVYAAGSANASWFDSYHSYKDHLTFLSDLQAKYPSNSEIVTSGKSAAGNAITGLHIYGKNGKGKPAVVFHGTVHAREWIGTMVNEYILYNILTGYGTDNTYLDKYDFYIFPVVNPDGFIYTQTNDRMWRKNRVANTGSNCAGTDLNRNWPYKWDGQGSSTNPCSETYRGASAGSSVENKALTGWLSNLKKTQSVKLYIDWHSYSQLFMSPYGYSCTALPGNNAEVQQMLKGAVEAIRDVHGTSFDYGPICSTIYAAAGNSVDWTSDVLGSTYNFAIELRDTGNYGFVLPPDQIVPSGEESYAGIRYVLDNMK</sequence>
<accession>A0A0A1TPR0</accession>
<dbReference type="PROSITE" id="PS52035">
    <property type="entry name" value="PEPTIDASE_M14"/>
    <property type="match status" value="1"/>
</dbReference>
<evidence type="ECO:0000256" key="16">
    <source>
        <dbReference type="PROSITE-ProRule" id="PRU01379"/>
    </source>
</evidence>
<dbReference type="Pfam" id="PF02244">
    <property type="entry name" value="Propep_M14"/>
    <property type="match status" value="1"/>
</dbReference>
<comment type="cofactor">
    <cofactor evidence="1">
        <name>Zn(2+)</name>
        <dbReference type="ChEBI" id="CHEBI:29105"/>
    </cofactor>
</comment>
<evidence type="ECO:0000259" key="18">
    <source>
        <dbReference type="PROSITE" id="PS52035"/>
    </source>
</evidence>
<evidence type="ECO:0000256" key="8">
    <source>
        <dbReference type="ARBA" id="ARBA00022723"/>
    </source>
</evidence>
<name>A0A0A1TPR0_9HYPO</name>
<dbReference type="Gene3D" id="3.30.70.340">
    <property type="entry name" value="Metallocarboxypeptidase-like"/>
    <property type="match status" value="1"/>
</dbReference>
<evidence type="ECO:0000256" key="13">
    <source>
        <dbReference type="ARBA" id="ARBA00023049"/>
    </source>
</evidence>
<dbReference type="OrthoDB" id="3626597at2759"/>
<keyword evidence="15" id="KW-1015">Disulfide bond</keyword>
<dbReference type="PANTHER" id="PTHR11705:SF143">
    <property type="entry name" value="SLL0236 PROTEIN"/>
    <property type="match status" value="1"/>
</dbReference>
<evidence type="ECO:0000256" key="15">
    <source>
        <dbReference type="ARBA" id="ARBA00023157"/>
    </source>
</evidence>
<dbReference type="SUPFAM" id="SSF54897">
    <property type="entry name" value="Protease propeptides/inhibitors"/>
    <property type="match status" value="1"/>
</dbReference>
<dbReference type="FunFam" id="3.40.630.10:FF:000165">
    <property type="entry name" value="Glucan 1,4-alpha-glucosidase, putative"/>
    <property type="match status" value="1"/>
</dbReference>
<organism evidence="19 20">
    <name type="scientific">[Torrubiella] hemipterigena</name>
    <dbReference type="NCBI Taxonomy" id="1531966"/>
    <lineage>
        <taxon>Eukaryota</taxon>
        <taxon>Fungi</taxon>
        <taxon>Dikarya</taxon>
        <taxon>Ascomycota</taxon>
        <taxon>Pezizomycotina</taxon>
        <taxon>Sordariomycetes</taxon>
        <taxon>Hypocreomycetidae</taxon>
        <taxon>Hypocreales</taxon>
        <taxon>Clavicipitaceae</taxon>
        <taxon>Clavicipitaceae incertae sedis</taxon>
        <taxon>'Torrubiella' clade</taxon>
    </lineage>
</organism>
<comment type="subcellular location">
    <subcellularLocation>
        <location evidence="3">Secreted</location>
    </subcellularLocation>
</comment>
<dbReference type="HOGENOM" id="CLU_019326_1_1_1"/>
<dbReference type="InterPro" id="IPR057246">
    <property type="entry name" value="CARBOXYPEPT_ZN_1"/>
</dbReference>
<dbReference type="PANTHER" id="PTHR11705">
    <property type="entry name" value="PROTEASE FAMILY M14 CARBOXYPEPTIDASE A,B"/>
    <property type="match status" value="1"/>
</dbReference>
<evidence type="ECO:0000256" key="6">
    <source>
        <dbReference type="ARBA" id="ARBA00022645"/>
    </source>
</evidence>
<dbReference type="PRINTS" id="PR00765">
    <property type="entry name" value="CRBOXYPTASEA"/>
</dbReference>
<feature type="active site" description="Proton donor/acceptor" evidence="16">
    <location>
        <position position="381"/>
    </location>
</feature>
<dbReference type="CDD" id="cd03860">
    <property type="entry name" value="M14_CP_A-B_like"/>
    <property type="match status" value="1"/>
</dbReference>
<dbReference type="GO" id="GO:0004181">
    <property type="term" value="F:metallocarboxypeptidase activity"/>
    <property type="evidence" value="ECO:0007669"/>
    <property type="project" value="InterPro"/>
</dbReference>
<evidence type="ECO:0000256" key="2">
    <source>
        <dbReference type="ARBA" id="ARBA00003091"/>
    </source>
</evidence>
<evidence type="ECO:0000256" key="10">
    <source>
        <dbReference type="ARBA" id="ARBA00022801"/>
    </source>
</evidence>
<dbReference type="InterPro" id="IPR000834">
    <property type="entry name" value="Peptidase_M14"/>
</dbReference>
<evidence type="ECO:0000313" key="19">
    <source>
        <dbReference type="EMBL" id="CEJ92832.1"/>
    </source>
</evidence>
<keyword evidence="6" id="KW-0121">Carboxypeptidase</keyword>
<dbReference type="GO" id="GO:0005576">
    <property type="term" value="C:extracellular region"/>
    <property type="evidence" value="ECO:0007669"/>
    <property type="project" value="UniProtKB-SubCell"/>
</dbReference>
<protein>
    <recommendedName>
        <fullName evidence="18">Peptidase M14 domain-containing protein</fullName>
    </recommendedName>
</protein>
<reference evidence="19 20" key="1">
    <citation type="journal article" date="2015" name="Genome Announc.">
        <title>Draft Genome Sequence and Gene Annotation of the Entomopathogenic Fungus Verticillium hemipterigenum.</title>
        <authorList>
            <person name="Horn F."/>
            <person name="Habel A."/>
            <person name="Scharf D.H."/>
            <person name="Dworschak J."/>
            <person name="Brakhage A.A."/>
            <person name="Guthke R."/>
            <person name="Hertweck C."/>
            <person name="Linde J."/>
        </authorList>
    </citation>
    <scope>NUCLEOTIDE SEQUENCE [LARGE SCALE GENOMIC DNA]</scope>
</reference>
<evidence type="ECO:0000256" key="14">
    <source>
        <dbReference type="ARBA" id="ARBA00023145"/>
    </source>
</evidence>
<feature type="signal peptide" evidence="17">
    <location>
        <begin position="1"/>
        <end position="16"/>
    </location>
</feature>
<dbReference type="GO" id="GO:0008270">
    <property type="term" value="F:zinc ion binding"/>
    <property type="evidence" value="ECO:0007669"/>
    <property type="project" value="InterPro"/>
</dbReference>